<dbReference type="Proteomes" id="UP000229362">
    <property type="component" value="Unassembled WGS sequence"/>
</dbReference>
<protein>
    <submittedName>
        <fullName evidence="2">Uncharacterized protein</fullName>
    </submittedName>
</protein>
<sequence length="101" mass="11344">MLLEWCMPEIPCTSVALIYITGALGAVLLIYGVFLEQERRQDLVKMIGAAALFVYALYTGDKLFMIAMGGLAIASLVEFVEIYMGLHKHSPEDLKRYKQLK</sequence>
<evidence type="ECO:0000256" key="1">
    <source>
        <dbReference type="SAM" id="Phobius"/>
    </source>
</evidence>
<feature type="transmembrane region" description="Helical" evidence="1">
    <location>
        <begin position="42"/>
        <end position="58"/>
    </location>
</feature>
<keyword evidence="1" id="KW-0472">Membrane</keyword>
<reference evidence="3" key="1">
    <citation type="submission" date="2017-09" db="EMBL/GenBank/DDBJ databases">
        <title>Depth-based differentiation of microbial function through sediment-hosted aquifers and enrichment of novel symbionts in the deep terrestrial subsurface.</title>
        <authorList>
            <person name="Probst A.J."/>
            <person name="Ladd B."/>
            <person name="Jarett J.K."/>
            <person name="Geller-Mcgrath D.E."/>
            <person name="Sieber C.M.K."/>
            <person name="Emerson J.B."/>
            <person name="Anantharaman K."/>
            <person name="Thomas B.C."/>
            <person name="Malmstrom R."/>
            <person name="Stieglmeier M."/>
            <person name="Klingl A."/>
            <person name="Woyke T."/>
            <person name="Ryan C.M."/>
            <person name="Banfield J.F."/>
        </authorList>
    </citation>
    <scope>NUCLEOTIDE SEQUENCE [LARGE SCALE GENOMIC DNA]</scope>
</reference>
<dbReference type="EMBL" id="PFBZ01000181">
    <property type="protein sequence ID" value="PIT86257.1"/>
    <property type="molecule type" value="Genomic_DNA"/>
</dbReference>
<keyword evidence="1" id="KW-1133">Transmembrane helix</keyword>
<organism evidence="2 3">
    <name type="scientific">Candidatus Magasanikbacteria bacterium CG10_big_fil_rev_8_21_14_0_10_43_6</name>
    <dbReference type="NCBI Taxonomy" id="1974650"/>
    <lineage>
        <taxon>Bacteria</taxon>
        <taxon>Candidatus Magasanikiibacteriota</taxon>
    </lineage>
</organism>
<feature type="transmembrane region" description="Helical" evidence="1">
    <location>
        <begin position="16"/>
        <end position="35"/>
    </location>
</feature>
<evidence type="ECO:0000313" key="3">
    <source>
        <dbReference type="Proteomes" id="UP000229362"/>
    </source>
</evidence>
<comment type="caution">
    <text evidence="2">The sequence shown here is derived from an EMBL/GenBank/DDBJ whole genome shotgun (WGS) entry which is preliminary data.</text>
</comment>
<accession>A0A2M6W0C7</accession>
<proteinExistence type="predicted"/>
<gene>
    <name evidence="2" type="ORF">COU33_04165</name>
</gene>
<evidence type="ECO:0000313" key="2">
    <source>
        <dbReference type="EMBL" id="PIT86257.1"/>
    </source>
</evidence>
<keyword evidence="1" id="KW-0812">Transmembrane</keyword>
<name>A0A2M6W0C7_9BACT</name>
<feature type="transmembrane region" description="Helical" evidence="1">
    <location>
        <begin position="64"/>
        <end position="86"/>
    </location>
</feature>
<dbReference type="AlphaFoldDB" id="A0A2M6W0C7"/>